<keyword evidence="3 6" id="KW-0808">Transferase</keyword>
<dbReference type="eggNOG" id="COG1215">
    <property type="taxonomic scope" value="Bacteria"/>
</dbReference>
<dbReference type="KEGG" id="ttr:Tter_1844"/>
<keyword evidence="2" id="KW-0328">Glycosyltransferase</keyword>
<dbReference type="EMBL" id="CP001825">
    <property type="protein sequence ID" value="ACZ42750.1"/>
    <property type="molecule type" value="Genomic_DNA"/>
</dbReference>
<dbReference type="Proteomes" id="UP000000323">
    <property type="component" value="Chromosome 1"/>
</dbReference>
<comment type="similarity">
    <text evidence="1">Belongs to the glycosyltransferase 2 family.</text>
</comment>
<dbReference type="AlphaFoldDB" id="D1CD85"/>
<reference evidence="7" key="1">
    <citation type="journal article" date="2010" name="Stand. Genomic Sci.">
        <title>Complete genome sequence of 'Thermobaculum terrenum' type strain (YNP1).</title>
        <authorList>
            <person name="Kiss H."/>
            <person name="Cleland D."/>
            <person name="Lapidus A."/>
            <person name="Lucas S."/>
            <person name="Glavina Del Rio T."/>
            <person name="Nolan M."/>
            <person name="Tice H."/>
            <person name="Han C."/>
            <person name="Goodwin L."/>
            <person name="Pitluck S."/>
            <person name="Liolios K."/>
            <person name="Ivanova N."/>
            <person name="Mavromatis K."/>
            <person name="Ovchinnikova G."/>
            <person name="Pati A."/>
            <person name="Chen A."/>
            <person name="Palaniappan K."/>
            <person name="Land M."/>
            <person name="Hauser L."/>
            <person name="Chang Y."/>
            <person name="Jeffries C."/>
            <person name="Lu M."/>
            <person name="Brettin T."/>
            <person name="Detter J."/>
            <person name="Goker M."/>
            <person name="Tindall B."/>
            <person name="Beck B."/>
            <person name="McDermott T."/>
            <person name="Woyke T."/>
            <person name="Bristow J."/>
            <person name="Eisen J."/>
            <person name="Markowitz V."/>
            <person name="Hugenholtz P."/>
            <person name="Kyrpides N."/>
            <person name="Klenk H."/>
            <person name="Cheng J."/>
        </authorList>
    </citation>
    <scope>NUCLEOTIDE SEQUENCE [LARGE SCALE GENOMIC DNA]</scope>
    <source>
        <strain evidence="7">ATCC BAA-798 / YNP1</strain>
    </source>
</reference>
<name>D1CD85_THET1</name>
<dbReference type="InterPro" id="IPR001173">
    <property type="entry name" value="Glyco_trans_2-like"/>
</dbReference>
<feature type="transmembrane region" description="Helical" evidence="4">
    <location>
        <begin position="323"/>
        <end position="344"/>
    </location>
</feature>
<dbReference type="OrthoDB" id="9766971at2"/>
<keyword evidence="4" id="KW-1133">Transmembrane helix</keyword>
<dbReference type="Pfam" id="PF00535">
    <property type="entry name" value="Glycos_transf_2"/>
    <property type="match status" value="1"/>
</dbReference>
<evidence type="ECO:0000313" key="6">
    <source>
        <dbReference type="EMBL" id="ACZ42750.1"/>
    </source>
</evidence>
<feature type="transmembrane region" description="Helical" evidence="4">
    <location>
        <begin position="298"/>
        <end position="317"/>
    </location>
</feature>
<dbReference type="HOGENOM" id="CLU_046109_0_0_0"/>
<evidence type="ECO:0000256" key="2">
    <source>
        <dbReference type="ARBA" id="ARBA00022676"/>
    </source>
</evidence>
<protein>
    <submittedName>
        <fullName evidence="6">Glycosyl transferase family 2</fullName>
    </submittedName>
</protein>
<dbReference type="Gene3D" id="3.90.550.10">
    <property type="entry name" value="Spore Coat Polysaccharide Biosynthesis Protein SpsA, Chain A"/>
    <property type="match status" value="1"/>
</dbReference>
<dbReference type="STRING" id="525904.Tter_1844"/>
<evidence type="ECO:0000256" key="3">
    <source>
        <dbReference type="ARBA" id="ARBA00022679"/>
    </source>
</evidence>
<accession>D1CD85</accession>
<evidence type="ECO:0000256" key="4">
    <source>
        <dbReference type="SAM" id="Phobius"/>
    </source>
</evidence>
<dbReference type="InterPro" id="IPR029044">
    <property type="entry name" value="Nucleotide-diphossugar_trans"/>
</dbReference>
<feature type="transmembrane region" description="Helical" evidence="4">
    <location>
        <begin position="12"/>
        <end position="33"/>
    </location>
</feature>
<proteinExistence type="inferred from homology"/>
<gene>
    <name evidence="6" type="ordered locus">Tter_1844</name>
</gene>
<feature type="domain" description="Glycosyltransferase 2-like" evidence="5">
    <location>
        <begin position="52"/>
        <end position="217"/>
    </location>
</feature>
<dbReference type="CAZy" id="GT2">
    <property type="family name" value="Glycosyltransferase Family 2"/>
</dbReference>
<keyword evidence="4" id="KW-0472">Membrane</keyword>
<feature type="transmembrane region" description="Helical" evidence="4">
    <location>
        <begin position="351"/>
        <end position="371"/>
    </location>
</feature>
<keyword evidence="7" id="KW-1185">Reference proteome</keyword>
<keyword evidence="4" id="KW-0812">Transmembrane</keyword>
<evidence type="ECO:0000313" key="7">
    <source>
        <dbReference type="Proteomes" id="UP000000323"/>
    </source>
</evidence>
<dbReference type="SUPFAM" id="SSF53448">
    <property type="entry name" value="Nucleotide-diphospho-sugar transferases"/>
    <property type="match status" value="1"/>
</dbReference>
<evidence type="ECO:0000256" key="1">
    <source>
        <dbReference type="ARBA" id="ARBA00006739"/>
    </source>
</evidence>
<dbReference type="GO" id="GO:0016757">
    <property type="term" value="F:glycosyltransferase activity"/>
    <property type="evidence" value="ECO:0007669"/>
    <property type="project" value="UniProtKB-KW"/>
</dbReference>
<dbReference type="PANTHER" id="PTHR43630:SF1">
    <property type="entry name" value="POLY-BETA-1,6-N-ACETYL-D-GLUCOSAMINE SYNTHASE"/>
    <property type="match status" value="1"/>
</dbReference>
<evidence type="ECO:0000259" key="5">
    <source>
        <dbReference type="Pfam" id="PF00535"/>
    </source>
</evidence>
<sequence>MRLYLHPLRWLFWLSSLMVGYTWVAYPFLLKLLSILKSKNGSRQVKSWPSISIVMAVHNEASVIEDSLTDLLAMDYPHGELEVVVVSDGSTDATNEIVRSISSKDSRVRLIELQRSGQTAAIIQGVLAARYEVIVRSDADTRHDKDFLIHIAKHYLDPRIGCVGGELKIRNTSASGISQSEGIYWRYEMLLRRLESDAGVLSTTSGAVMSFRREIFEPFSPDCSEDVVIPKLAIKKGYVMVHEPRAVAYEVMPSSARGEVNARRRMVSRALRALFSDEGSINPLRHPLHWWAVFSHKVLRWMTPVFLILSFVSSIGLRSHKKIYSLALWLHLVYFSMSLCGFLLEKVGKRVGLLSAAYSFFVANLAFLLGWKDLLLGRKIRTYSSVE</sequence>
<dbReference type="PANTHER" id="PTHR43630">
    <property type="entry name" value="POLY-BETA-1,6-N-ACETYL-D-GLUCOSAMINE SYNTHASE"/>
    <property type="match status" value="1"/>
</dbReference>
<organism evidence="6 7">
    <name type="scientific">Thermobaculum terrenum (strain ATCC BAA-798 / CCMEE 7001 / YNP1)</name>
    <dbReference type="NCBI Taxonomy" id="525904"/>
    <lineage>
        <taxon>Bacteria</taxon>
        <taxon>Bacillati</taxon>
        <taxon>Chloroflexota</taxon>
        <taxon>Chloroflexia</taxon>
        <taxon>Candidatus Thermobaculales</taxon>
        <taxon>Candidatus Thermobaculaceae</taxon>
        <taxon>Thermobaculum</taxon>
    </lineage>
</organism>